<dbReference type="RefSeq" id="WP_378129074.1">
    <property type="nucleotide sequence ID" value="NZ_JBHSMI010000003.1"/>
</dbReference>
<proteinExistence type="predicted"/>
<name>A0ABW0HMM1_9BACL</name>
<reference evidence="2" key="1">
    <citation type="journal article" date="2019" name="Int. J. Syst. Evol. Microbiol.">
        <title>The Global Catalogue of Microorganisms (GCM) 10K type strain sequencing project: providing services to taxonomists for standard genome sequencing and annotation.</title>
        <authorList>
            <consortium name="The Broad Institute Genomics Platform"/>
            <consortium name="The Broad Institute Genome Sequencing Center for Infectious Disease"/>
            <person name="Wu L."/>
            <person name="Ma J."/>
        </authorList>
    </citation>
    <scope>NUCLEOTIDE SEQUENCE [LARGE SCALE GENOMIC DNA]</scope>
    <source>
        <strain evidence="2">CGMCC 1.18575</strain>
    </source>
</reference>
<accession>A0ABW0HMM1</accession>
<organism evidence="1 2">
    <name type="scientific">Cohnella soli</name>
    <dbReference type="NCBI Taxonomy" id="425005"/>
    <lineage>
        <taxon>Bacteria</taxon>
        <taxon>Bacillati</taxon>
        <taxon>Bacillota</taxon>
        <taxon>Bacilli</taxon>
        <taxon>Bacillales</taxon>
        <taxon>Paenibacillaceae</taxon>
        <taxon>Cohnella</taxon>
    </lineage>
</organism>
<evidence type="ECO:0000313" key="2">
    <source>
        <dbReference type="Proteomes" id="UP001596113"/>
    </source>
</evidence>
<gene>
    <name evidence="1" type="ORF">ACFPOF_01915</name>
</gene>
<protein>
    <submittedName>
        <fullName evidence="1">Uncharacterized protein</fullName>
    </submittedName>
</protein>
<keyword evidence="2" id="KW-1185">Reference proteome</keyword>
<sequence>MMLSEDIKIKLSASYETSPRPISLTFQTEHGAISKELSIDEALRLYSGLKRVIQATAQVNGKFVDL</sequence>
<comment type="caution">
    <text evidence="1">The sequence shown here is derived from an EMBL/GenBank/DDBJ whole genome shotgun (WGS) entry which is preliminary data.</text>
</comment>
<dbReference type="EMBL" id="JBHSMI010000003">
    <property type="protein sequence ID" value="MFC5401476.1"/>
    <property type="molecule type" value="Genomic_DNA"/>
</dbReference>
<evidence type="ECO:0000313" key="1">
    <source>
        <dbReference type="EMBL" id="MFC5401476.1"/>
    </source>
</evidence>
<dbReference type="Proteomes" id="UP001596113">
    <property type="component" value="Unassembled WGS sequence"/>
</dbReference>